<name>A0A4D6KCD1_9EURY</name>
<reference evidence="2 3" key="1">
    <citation type="submission" date="2019-04" db="EMBL/GenBank/DDBJ databases">
        <title>Complete genome sequence of Arthrobacter sp. ZXY-2 associated with effective atrazine degradation and salt adaptation.</title>
        <authorList>
            <person name="Zhao X."/>
        </authorList>
    </citation>
    <scope>NUCLEOTIDE SEQUENCE [LARGE SCALE GENOMIC DNA]</scope>
    <source>
        <strain evidence="2">JP60</strain>
        <strain evidence="3">ZP60</strain>
    </source>
</reference>
<dbReference type="EMBL" id="CP039375">
    <property type="protein sequence ID" value="QCD65634.1"/>
    <property type="molecule type" value="Genomic_DNA"/>
</dbReference>
<dbReference type="AlphaFoldDB" id="A0A4D6KCD1"/>
<dbReference type="Proteomes" id="UP000608662">
    <property type="component" value="Unassembled WGS sequence"/>
</dbReference>
<dbReference type="Pfam" id="PF23367">
    <property type="entry name" value="DUF7091"/>
    <property type="match status" value="1"/>
</dbReference>
<dbReference type="KEGG" id="halz:E5139_08290"/>
<proteinExistence type="predicted"/>
<dbReference type="EMBL" id="WOYG01000001">
    <property type="protein sequence ID" value="NLV09333.1"/>
    <property type="molecule type" value="Genomic_DNA"/>
</dbReference>
<organism evidence="2 3">
    <name type="scientific">Halomicrobium mukohataei</name>
    <dbReference type="NCBI Taxonomy" id="57705"/>
    <lineage>
        <taxon>Archaea</taxon>
        <taxon>Methanobacteriati</taxon>
        <taxon>Methanobacteriota</taxon>
        <taxon>Stenosarchaea group</taxon>
        <taxon>Halobacteria</taxon>
        <taxon>Halobacteriales</taxon>
        <taxon>Haloarculaceae</taxon>
        <taxon>Halomicrobium</taxon>
    </lineage>
</organism>
<dbReference type="InterPro" id="IPR055517">
    <property type="entry name" value="DUF7091"/>
</dbReference>
<sequence>MADDDRTSLFQQMIRTTLRSAGRQIEDAKQAYTDAKRSALADLPQNDDGKARIVCRRYAERRAVRLDDQARPACFDPDHPDCQGCAEDVKAGSVETW</sequence>
<dbReference type="GeneID" id="94362856"/>
<dbReference type="RefSeq" id="WP_015761999.1">
    <property type="nucleotide sequence ID" value="NZ_CP039375.1"/>
</dbReference>
<evidence type="ECO:0000313" key="3">
    <source>
        <dbReference type="Proteomes" id="UP000297053"/>
    </source>
</evidence>
<dbReference type="Proteomes" id="UP000297053">
    <property type="component" value="Chromosome"/>
</dbReference>
<evidence type="ECO:0000313" key="2">
    <source>
        <dbReference type="EMBL" id="QCD65634.1"/>
    </source>
</evidence>
<reference evidence="2 3" key="2">
    <citation type="submission" date="2019-04" db="EMBL/GenBank/DDBJ databases">
        <authorList>
            <person name="Yang S."/>
            <person name="Wei W."/>
        </authorList>
    </citation>
    <scope>NUCLEOTIDE SEQUENCE [LARGE SCALE GENOMIC DNA]</scope>
    <source>
        <strain evidence="2">JP60</strain>
        <strain evidence="3">ZP60</strain>
    </source>
</reference>
<evidence type="ECO:0000313" key="1">
    <source>
        <dbReference type="EMBL" id="NLV09333.1"/>
    </source>
</evidence>
<dbReference type="OrthoDB" id="213643at2157"/>
<dbReference type="OMA" id="HPDCEGC"/>
<protein>
    <submittedName>
        <fullName evidence="2">Uncharacterized protein</fullName>
    </submittedName>
</protein>
<accession>A0A4D6KCD1</accession>
<reference evidence="1" key="3">
    <citation type="submission" date="2019-12" db="EMBL/GenBank/DDBJ databases">
        <title>Whole-genome sequence of Halomicrobium mukohataei pws1.</title>
        <authorList>
            <person name="Verma D.K."/>
            <person name="Gopal K."/>
            <person name="Prasad E.S."/>
        </authorList>
    </citation>
    <scope>NUCLEOTIDE SEQUENCE</scope>
    <source>
        <strain evidence="1">Pws1</strain>
    </source>
</reference>
<gene>
    <name evidence="2" type="ORF">E5139_08290</name>
    <name evidence="1" type="ORF">GOC74_05230</name>
</gene>